<keyword evidence="3" id="KW-1185">Reference proteome</keyword>
<name>A0A0C9XMS1_9AGAM</name>
<organism evidence="2 3">
    <name type="scientific">Pisolithus microcarpus 441</name>
    <dbReference type="NCBI Taxonomy" id="765257"/>
    <lineage>
        <taxon>Eukaryota</taxon>
        <taxon>Fungi</taxon>
        <taxon>Dikarya</taxon>
        <taxon>Basidiomycota</taxon>
        <taxon>Agaricomycotina</taxon>
        <taxon>Agaricomycetes</taxon>
        <taxon>Agaricomycetidae</taxon>
        <taxon>Boletales</taxon>
        <taxon>Sclerodermatineae</taxon>
        <taxon>Pisolithaceae</taxon>
        <taxon>Pisolithus</taxon>
    </lineage>
</organism>
<dbReference type="STRING" id="765257.A0A0C9XMS1"/>
<dbReference type="HOGENOM" id="CLU_064771_0_0_1"/>
<dbReference type="AlphaFoldDB" id="A0A0C9XMS1"/>
<feature type="region of interest" description="Disordered" evidence="1">
    <location>
        <begin position="14"/>
        <end position="80"/>
    </location>
</feature>
<reference evidence="3" key="2">
    <citation type="submission" date="2015-01" db="EMBL/GenBank/DDBJ databases">
        <title>Evolutionary Origins and Diversification of the Mycorrhizal Mutualists.</title>
        <authorList>
            <consortium name="DOE Joint Genome Institute"/>
            <consortium name="Mycorrhizal Genomics Consortium"/>
            <person name="Kohler A."/>
            <person name="Kuo A."/>
            <person name="Nagy L.G."/>
            <person name="Floudas D."/>
            <person name="Copeland A."/>
            <person name="Barry K.W."/>
            <person name="Cichocki N."/>
            <person name="Veneault-Fourrey C."/>
            <person name="LaButti K."/>
            <person name="Lindquist E.A."/>
            <person name="Lipzen A."/>
            <person name="Lundell T."/>
            <person name="Morin E."/>
            <person name="Murat C."/>
            <person name="Riley R."/>
            <person name="Ohm R."/>
            <person name="Sun H."/>
            <person name="Tunlid A."/>
            <person name="Henrissat B."/>
            <person name="Grigoriev I.V."/>
            <person name="Hibbett D.S."/>
            <person name="Martin F."/>
        </authorList>
    </citation>
    <scope>NUCLEOTIDE SEQUENCE [LARGE SCALE GENOMIC DNA]</scope>
    <source>
        <strain evidence="3">441</strain>
    </source>
</reference>
<dbReference type="Proteomes" id="UP000054018">
    <property type="component" value="Unassembled WGS sequence"/>
</dbReference>
<evidence type="ECO:0000313" key="2">
    <source>
        <dbReference type="EMBL" id="KIK13700.1"/>
    </source>
</evidence>
<feature type="compositionally biased region" description="Low complexity" evidence="1">
    <location>
        <begin position="43"/>
        <end position="62"/>
    </location>
</feature>
<feature type="compositionally biased region" description="Basic and acidic residues" evidence="1">
    <location>
        <begin position="21"/>
        <end position="30"/>
    </location>
</feature>
<gene>
    <name evidence="2" type="ORF">PISMIDRAFT_379695</name>
</gene>
<feature type="region of interest" description="Disordered" evidence="1">
    <location>
        <begin position="208"/>
        <end position="256"/>
    </location>
</feature>
<feature type="compositionally biased region" description="Basic and acidic residues" evidence="1">
    <location>
        <begin position="208"/>
        <end position="219"/>
    </location>
</feature>
<proteinExistence type="predicted"/>
<protein>
    <submittedName>
        <fullName evidence="2">Uncharacterized protein</fullName>
    </submittedName>
</protein>
<feature type="region of interest" description="Disordered" evidence="1">
    <location>
        <begin position="131"/>
        <end position="188"/>
    </location>
</feature>
<dbReference type="EMBL" id="KN833979">
    <property type="protein sequence ID" value="KIK13700.1"/>
    <property type="molecule type" value="Genomic_DNA"/>
</dbReference>
<evidence type="ECO:0000313" key="3">
    <source>
        <dbReference type="Proteomes" id="UP000054018"/>
    </source>
</evidence>
<accession>A0A0C9XMS1</accession>
<feature type="compositionally biased region" description="Basic and acidic residues" evidence="1">
    <location>
        <begin position="153"/>
        <end position="164"/>
    </location>
</feature>
<feature type="compositionally biased region" description="Acidic residues" evidence="1">
    <location>
        <begin position="142"/>
        <end position="152"/>
    </location>
</feature>
<reference evidence="2 3" key="1">
    <citation type="submission" date="2014-04" db="EMBL/GenBank/DDBJ databases">
        <authorList>
            <consortium name="DOE Joint Genome Institute"/>
            <person name="Kuo A."/>
            <person name="Kohler A."/>
            <person name="Costa M.D."/>
            <person name="Nagy L.G."/>
            <person name="Floudas D."/>
            <person name="Copeland A."/>
            <person name="Barry K.W."/>
            <person name="Cichocki N."/>
            <person name="Veneault-Fourrey C."/>
            <person name="LaButti K."/>
            <person name="Lindquist E.A."/>
            <person name="Lipzen A."/>
            <person name="Lundell T."/>
            <person name="Morin E."/>
            <person name="Murat C."/>
            <person name="Sun H."/>
            <person name="Tunlid A."/>
            <person name="Henrissat B."/>
            <person name="Grigoriev I.V."/>
            <person name="Hibbett D.S."/>
            <person name="Martin F."/>
            <person name="Nordberg H.P."/>
            <person name="Cantor M.N."/>
            <person name="Hua S.X."/>
        </authorList>
    </citation>
    <scope>NUCLEOTIDE SEQUENCE [LARGE SCALE GENOMIC DNA]</scope>
    <source>
        <strain evidence="2 3">441</strain>
    </source>
</reference>
<feature type="compositionally biased region" description="Basic and acidic residues" evidence="1">
    <location>
        <begin position="236"/>
        <end position="245"/>
    </location>
</feature>
<evidence type="ECO:0000256" key="1">
    <source>
        <dbReference type="SAM" id="MobiDB-lite"/>
    </source>
</evidence>
<dbReference type="OrthoDB" id="3021720at2759"/>
<feature type="compositionally biased region" description="Low complexity" evidence="1">
    <location>
        <begin position="168"/>
        <end position="185"/>
    </location>
</feature>
<feature type="compositionally biased region" description="Basic residues" evidence="1">
    <location>
        <begin position="63"/>
        <end position="72"/>
    </location>
</feature>
<sequence length="290" mass="33791">MDYCIGASFVELGQEQQASKRQTDETRGRACSDIYNHHRPFGSVPSPSQNYYSSSSSSVSPPRHNRLMRKRSPSPSTRQSDIARLLDPAYASPNSHPYNGIRAIYVDHHGDLHDPDFRHFPIMHSHLNAHRQRWEPSYTTPADDDDDDDEYEEEKRRSSFETQRRRPSSSTAYHSTTTAATTHTYPLYEEPSSYTSRYLAEDDEDLYEHAPLKEKERPISARARSPRRRRLLPDNTNEKTERSGDDPEAMGDDWTPSCTDGLRRQWQAIALSLRFTLFRTKRRIRRRMTR</sequence>